<evidence type="ECO:0000313" key="1">
    <source>
        <dbReference type="EMBL" id="KAA6381769.1"/>
    </source>
</evidence>
<proteinExistence type="predicted"/>
<sequence>MIAPLKVKKVNNSILRSQKNVDQLDSQSIKSFKAGAHIEEDIDRDMVYSKSIITAETRKVFKEESIWNLNHLLKVIEIEATHLSEITELKFMDCVMSSIMAFSTLRLSEILWWLHELRTIATAEQASKAVRCIMKLAEIDNSYSVTSIRSASIMKAIAQGATMEEIDRISRRKDGPRIEQVFYDNNLNDEIRERHGSFQ</sequence>
<protein>
    <submittedName>
        <fullName evidence="1">Uncharacterized protein</fullName>
    </submittedName>
</protein>
<dbReference type="Proteomes" id="UP000324800">
    <property type="component" value="Unassembled WGS sequence"/>
</dbReference>
<gene>
    <name evidence="1" type="ORF">EZS28_022705</name>
</gene>
<dbReference type="EMBL" id="SNRW01007137">
    <property type="protein sequence ID" value="KAA6381769.1"/>
    <property type="molecule type" value="Genomic_DNA"/>
</dbReference>
<dbReference type="AlphaFoldDB" id="A0A5J4VHD2"/>
<comment type="caution">
    <text evidence="1">The sequence shown here is derived from an EMBL/GenBank/DDBJ whole genome shotgun (WGS) entry which is preliminary data.</text>
</comment>
<reference evidence="1 2" key="1">
    <citation type="submission" date="2019-03" db="EMBL/GenBank/DDBJ databases">
        <title>Single cell metagenomics reveals metabolic interactions within the superorganism composed of flagellate Streblomastix strix and complex community of Bacteroidetes bacteria on its surface.</title>
        <authorList>
            <person name="Treitli S.C."/>
            <person name="Kolisko M."/>
            <person name="Husnik F."/>
            <person name="Keeling P."/>
            <person name="Hampl V."/>
        </authorList>
    </citation>
    <scope>NUCLEOTIDE SEQUENCE [LARGE SCALE GENOMIC DNA]</scope>
    <source>
        <strain evidence="1">ST1C</strain>
    </source>
</reference>
<organism evidence="1 2">
    <name type="scientific">Streblomastix strix</name>
    <dbReference type="NCBI Taxonomy" id="222440"/>
    <lineage>
        <taxon>Eukaryota</taxon>
        <taxon>Metamonada</taxon>
        <taxon>Preaxostyla</taxon>
        <taxon>Oxymonadida</taxon>
        <taxon>Streblomastigidae</taxon>
        <taxon>Streblomastix</taxon>
    </lineage>
</organism>
<accession>A0A5J4VHD2</accession>
<name>A0A5J4VHD2_9EUKA</name>
<evidence type="ECO:0000313" key="2">
    <source>
        <dbReference type="Proteomes" id="UP000324800"/>
    </source>
</evidence>